<accession>A0A1B4Y094</accession>
<dbReference type="GO" id="GO:0005886">
    <property type="term" value="C:plasma membrane"/>
    <property type="evidence" value="ECO:0007669"/>
    <property type="project" value="UniProtKB-SubCell"/>
</dbReference>
<dbReference type="RefSeq" id="WP_276527060.1">
    <property type="nucleotide sequence ID" value="NZ_AP017624.1"/>
</dbReference>
<gene>
    <name evidence="7" type="ORF">SHTP_1186</name>
</gene>
<evidence type="ECO:0000256" key="5">
    <source>
        <dbReference type="ARBA" id="ARBA00023136"/>
    </source>
</evidence>
<reference evidence="7 8" key="1">
    <citation type="submission" date="2016-08" db="EMBL/GenBank/DDBJ databases">
        <title>Complete genome sequence of Mycobacterium shinshuense, a subspecies of M. ulcerans.</title>
        <authorList>
            <person name="Yoshida M."/>
            <person name="Ogura Y."/>
            <person name="Hayashi T."/>
            <person name="Hoshino Y."/>
        </authorList>
    </citation>
    <scope>NUCLEOTIDE SEQUENCE [LARGE SCALE GENOMIC DNA]</scope>
    <source>
        <strain evidence="8">ATCC 33728</strain>
    </source>
</reference>
<keyword evidence="2" id="KW-1003">Cell membrane</keyword>
<dbReference type="NCBIfam" id="TIGR00766">
    <property type="entry name" value="inner membrane protein YhjD"/>
    <property type="match status" value="1"/>
</dbReference>
<dbReference type="GeneID" id="93435830"/>
<proteinExistence type="predicted"/>
<name>A0A1B4Y094_MYCUL</name>
<evidence type="ECO:0000256" key="2">
    <source>
        <dbReference type="ARBA" id="ARBA00022475"/>
    </source>
</evidence>
<organism evidence="7 8">
    <name type="scientific">Mycobacterium ulcerans subsp. shinshuense</name>
    <dbReference type="NCBI Taxonomy" id="1124626"/>
    <lineage>
        <taxon>Bacteria</taxon>
        <taxon>Bacillati</taxon>
        <taxon>Actinomycetota</taxon>
        <taxon>Actinomycetes</taxon>
        <taxon>Mycobacteriales</taxon>
        <taxon>Mycobacteriaceae</taxon>
        <taxon>Mycobacterium</taxon>
        <taxon>Mycobacterium ulcerans group</taxon>
    </lineage>
</organism>
<feature type="transmembrane region" description="Helical" evidence="6">
    <location>
        <begin position="152"/>
        <end position="174"/>
    </location>
</feature>
<feature type="transmembrane region" description="Helical" evidence="6">
    <location>
        <begin position="194"/>
        <end position="217"/>
    </location>
</feature>
<dbReference type="EMBL" id="AP017624">
    <property type="protein sequence ID" value="BAV40475.1"/>
    <property type="molecule type" value="Genomic_DNA"/>
</dbReference>
<dbReference type="Proteomes" id="UP000218067">
    <property type="component" value="Chromosome"/>
</dbReference>
<protein>
    <submittedName>
        <fullName evidence="7">Integral membrane protein</fullName>
    </submittedName>
</protein>
<evidence type="ECO:0000313" key="7">
    <source>
        <dbReference type="EMBL" id="BAV40475.1"/>
    </source>
</evidence>
<feature type="transmembrane region" description="Helical" evidence="6">
    <location>
        <begin position="266"/>
        <end position="288"/>
    </location>
</feature>
<evidence type="ECO:0000313" key="8">
    <source>
        <dbReference type="Proteomes" id="UP000218067"/>
    </source>
</evidence>
<keyword evidence="4 6" id="KW-1133">Transmembrane helix</keyword>
<dbReference type="AlphaFoldDB" id="A0A1B4Y094"/>
<evidence type="ECO:0000256" key="1">
    <source>
        <dbReference type="ARBA" id="ARBA00004651"/>
    </source>
</evidence>
<keyword evidence="5 6" id="KW-0472">Membrane</keyword>
<feature type="transmembrane region" description="Helical" evidence="6">
    <location>
        <begin position="320"/>
        <end position="338"/>
    </location>
</feature>
<evidence type="ECO:0000256" key="3">
    <source>
        <dbReference type="ARBA" id="ARBA00022692"/>
    </source>
</evidence>
<dbReference type="Pfam" id="PF03631">
    <property type="entry name" value="Virul_fac_BrkB"/>
    <property type="match status" value="1"/>
</dbReference>
<keyword evidence="3 6" id="KW-0812">Transmembrane</keyword>
<comment type="subcellular location">
    <subcellularLocation>
        <location evidence="1">Cell membrane</location>
        <topology evidence="1">Multi-pass membrane protein</topology>
    </subcellularLocation>
</comment>
<dbReference type="PANTHER" id="PTHR30213:SF1">
    <property type="entry name" value="INNER MEMBRANE PROTEIN YHJD"/>
    <property type="match status" value="1"/>
</dbReference>
<evidence type="ECO:0000256" key="6">
    <source>
        <dbReference type="SAM" id="Phobius"/>
    </source>
</evidence>
<dbReference type="InterPro" id="IPR017039">
    <property type="entry name" value="Virul_fac_BrkB"/>
</dbReference>
<feature type="transmembrane region" description="Helical" evidence="6">
    <location>
        <begin position="45"/>
        <end position="69"/>
    </location>
</feature>
<dbReference type="InterPro" id="IPR005274">
    <property type="entry name" value="IM_pro_YhjD"/>
</dbReference>
<evidence type="ECO:0000256" key="4">
    <source>
        <dbReference type="ARBA" id="ARBA00022989"/>
    </source>
</evidence>
<sequence length="342" mass="37312">MTTTTEPAKPGTLDRLRARYGWFDHAMRAAKRFNKQRGGFFAGGLTYYTIFALFPLLMVGFAVFGFVLASHPDLLKTIDGKIRESVSGALSQQLVGLMNSAIDARASVGLIGLASASWAGLTWMSHLRVALSEMWAHPVQRVGYVRTKLSDLTAMIGTFLVTMLTIALTALGHLRPMATVLSWFGIPELAIFNVVFRLISILISVLVAWLMFTWMIARLPRQPGRLGTSMQAGLMAAIGFELFKQVASIYLRTVLRSPAGAAFGPVLGLMVFANVTAYLVLFATAWAATKDPYSEHIEPPDPAIISPRIQVEEGLGVRQTVAALIAGAVGALTISRLFRRRR</sequence>
<dbReference type="PANTHER" id="PTHR30213">
    <property type="entry name" value="INNER MEMBRANE PROTEIN YHJD"/>
    <property type="match status" value="1"/>
</dbReference>